<dbReference type="PROSITE" id="PS50003">
    <property type="entry name" value="PH_DOMAIN"/>
    <property type="match status" value="1"/>
</dbReference>
<evidence type="ECO:0000313" key="4">
    <source>
        <dbReference type="EMBL" id="PKI84827.1"/>
    </source>
</evidence>
<evidence type="ECO:0000256" key="2">
    <source>
        <dbReference type="SAM" id="MobiDB-lite"/>
    </source>
</evidence>
<feature type="coiled-coil region" evidence="1">
    <location>
        <begin position="459"/>
        <end position="551"/>
    </location>
</feature>
<dbReference type="GO" id="GO:0015631">
    <property type="term" value="F:tubulin binding"/>
    <property type="evidence" value="ECO:0007669"/>
    <property type="project" value="TreeGrafter"/>
</dbReference>
<dbReference type="OrthoDB" id="2149224at2759"/>
<feature type="compositionally biased region" description="Basic and acidic residues" evidence="2">
    <location>
        <begin position="197"/>
        <end position="213"/>
    </location>
</feature>
<keyword evidence="5" id="KW-1185">Reference proteome</keyword>
<dbReference type="Pfam" id="PF12814">
    <property type="entry name" value="Mcp5_PH"/>
    <property type="match status" value="1"/>
</dbReference>
<feature type="region of interest" description="Disordered" evidence="2">
    <location>
        <begin position="1422"/>
        <end position="1442"/>
    </location>
</feature>
<accession>A0A2N1JE46</accession>
<dbReference type="EMBL" id="KZ454988">
    <property type="protein sequence ID" value="PKI84827.1"/>
    <property type="molecule type" value="Genomic_DNA"/>
</dbReference>
<dbReference type="InterPro" id="IPR011993">
    <property type="entry name" value="PH-like_dom_sf"/>
</dbReference>
<evidence type="ECO:0000313" key="5">
    <source>
        <dbReference type="Proteomes" id="UP000232875"/>
    </source>
</evidence>
<dbReference type="Gene3D" id="2.30.29.30">
    <property type="entry name" value="Pleckstrin-homology domain (PH domain)/Phosphotyrosine-binding domain (PTB)"/>
    <property type="match status" value="1"/>
</dbReference>
<keyword evidence="1" id="KW-0175">Coiled coil</keyword>
<proteinExistence type="predicted"/>
<feature type="coiled-coil region" evidence="1">
    <location>
        <begin position="666"/>
        <end position="704"/>
    </location>
</feature>
<dbReference type="PANTHER" id="PTHR28190:SF1">
    <property type="entry name" value="NUCLEAR MIGRATION PROTEIN NUM1"/>
    <property type="match status" value="1"/>
</dbReference>
<dbReference type="InterPro" id="IPR053005">
    <property type="entry name" value="Nuclear_Pos-Cytoskel_Interact"/>
</dbReference>
<organism evidence="4 5">
    <name type="scientific">Malassezia vespertilionis</name>
    <dbReference type="NCBI Taxonomy" id="2020962"/>
    <lineage>
        <taxon>Eukaryota</taxon>
        <taxon>Fungi</taxon>
        <taxon>Dikarya</taxon>
        <taxon>Basidiomycota</taxon>
        <taxon>Ustilaginomycotina</taxon>
        <taxon>Malasseziomycetes</taxon>
        <taxon>Malasseziales</taxon>
        <taxon>Malasseziaceae</taxon>
        <taxon>Malassezia</taxon>
    </lineage>
</organism>
<feature type="coiled-coil region" evidence="1">
    <location>
        <begin position="928"/>
        <end position="1044"/>
    </location>
</feature>
<gene>
    <name evidence="4" type="ORF">MVES_000874</name>
</gene>
<feature type="coiled-coil region" evidence="1">
    <location>
        <begin position="728"/>
        <end position="788"/>
    </location>
</feature>
<feature type="coiled-coil region" evidence="1">
    <location>
        <begin position="825"/>
        <end position="852"/>
    </location>
</feature>
<dbReference type="GO" id="GO:0005938">
    <property type="term" value="C:cell cortex"/>
    <property type="evidence" value="ECO:0007669"/>
    <property type="project" value="InterPro"/>
</dbReference>
<evidence type="ECO:0000259" key="3">
    <source>
        <dbReference type="PROSITE" id="PS50003"/>
    </source>
</evidence>
<reference evidence="4 5" key="1">
    <citation type="submission" date="2017-10" db="EMBL/GenBank/DDBJ databases">
        <title>A novel species of cold-tolerant Malassezia isolated from bats.</title>
        <authorList>
            <person name="Lorch J.M."/>
            <person name="Palmer J.M."/>
            <person name="Vanderwolf K.J."/>
            <person name="Schmidt K.Z."/>
            <person name="Verant M.L."/>
            <person name="Weller T.J."/>
            <person name="Blehert D.S."/>
        </authorList>
    </citation>
    <scope>NUCLEOTIDE SEQUENCE [LARGE SCALE GENOMIC DNA]</scope>
    <source>
        <strain evidence="4 5">NWHC:44797-103</strain>
    </source>
</reference>
<dbReference type="STRING" id="2020962.A0A2N1JE46"/>
<feature type="domain" description="PH" evidence="3">
    <location>
        <begin position="1182"/>
        <end position="1292"/>
    </location>
</feature>
<feature type="compositionally biased region" description="Low complexity" evidence="2">
    <location>
        <begin position="239"/>
        <end position="253"/>
    </location>
</feature>
<dbReference type="GO" id="GO:0005543">
    <property type="term" value="F:phospholipid binding"/>
    <property type="evidence" value="ECO:0007669"/>
    <property type="project" value="InterPro"/>
</dbReference>
<feature type="region of interest" description="Disordered" evidence="2">
    <location>
        <begin position="1105"/>
        <end position="1143"/>
    </location>
</feature>
<protein>
    <recommendedName>
        <fullName evidence="3">PH domain-containing protein</fullName>
    </recommendedName>
</protein>
<dbReference type="InterPro" id="IPR024774">
    <property type="entry name" value="PH_dom-Mcp5-type"/>
</dbReference>
<feature type="region of interest" description="Disordered" evidence="2">
    <location>
        <begin position="339"/>
        <end position="375"/>
    </location>
</feature>
<sequence>MRLPSEQVRVGIEKVRELTHAAGILGQGLLENQRRLESLLEEANDPSCTDGAAREHIDAVLLDLQEERDMLLSRLNNAYAPQEHALSEASSAPFAFNASLELDQLRREKADALHQAELARMRIADLETKHDAFKQENWDLFVSQQRLEEQIASRTAAQNRAESERHRITNELDKMREAFEAQATQLEQQDEAVRRLAKQRDTEQALSRRERAGFQRNVSDLQGQLKRTEHQSEQRTMKRTPSSLASPTSTLRPATPMLRRSKALDDTDSSADEVQMPNVHGTEVEELHRKLAIAVKRLGRDSQQQRKLRDQLSELRKMVGMPAEESDESDKDEAWMTEAIHDQPRPLRRVGQARIPSRTVSSAQARDESWAEDADESVIMKDVPLDPSMADMLGEGLTRRVPSGSVHIGALGAELDAQGFTFKPGMVDVGVMTDAAELIARKEHVFFVDQLKQAHAFALETAEAERAALAEALTAKDAQYTHARDDQQQVHADALAKLQARLDAKAKEHASALEKATAAKDAASGEHEKRVEMLRAELIEYKDMLGALEIKHKAATDAEKKHLAALAEHGRTADELNVALEKRQEEVATLVQAHESAKATLEKVRVESNAALDKLRAELEHRVAEKANVVFEHKAAIDAHAEKVESVCAELAWYKTKKVDAEVQHKSTLEEHANAMAELRATLEEEHKNELEELTSRAAAQTKQLQLDAEVQHKDDFEKHTAAVAALKQEHESNIEELTTRLVSQSNRLQGETEQKYKSALEEQSKAIGALRAELDKEQACVAKAEQACQFKDTEMNSLRAALEKARIADSDTAQAHQFALDAKAAELRAALEAMQSKHDEETARLRAELEQNTLEHDALRSRHEQSYVQHAASTAMHEAAAAKASNTIETLHKEQHDRDATISRLEKALAEQTSVANELRSGQEASAAQLRAQLDQKQSVIAELETMFQEKDAEHAQASALLRTDLDTYREAQASEMAALQAQLVALQHKLEAETQAVAALDAQLRIQQAQAASEKDHFALLQAELRKQLAIKEDQVNALESMRRSASEAHAMSSATLEKDAAAAQAALEQLPALRADRDRLSRSVADLHRNLDETQSELRALRSAQVKQSPSTPKARDESLPATHRRNKSVLSTLTSETSLDDAAHPEEIPAWVGRPAAAPALPSYLRGVEPEVADAIMECMIGEWMYKYARRSLLGGAERRHARYFFINPYNRTVHWTERDPTTRAGTEAKSKTAHIEEVALMDDNNQHPPGLYSQTIVIRTGRREMKLTAPSKARHRVWVTALGSLLQRPDPSIAGGYGHARVALPLDLDTRSSSRISTPAPPQSPVHAGMSGSRITALQASSPRTVRSSRRTGPMPRAASALGNVTDDPDTTPRAAPMLTPEIPILGSPVKHKQARRVAVQGSLPPTASPSVVYASVPMGQATPRASSRAGLSLLRG</sequence>
<dbReference type="InterPro" id="IPR001849">
    <property type="entry name" value="PH_domain"/>
</dbReference>
<dbReference type="GO" id="GO:0032065">
    <property type="term" value="P:maintenance of protein location in cell cortex"/>
    <property type="evidence" value="ECO:0007669"/>
    <property type="project" value="InterPro"/>
</dbReference>
<evidence type="ECO:0000256" key="1">
    <source>
        <dbReference type="SAM" id="Coils"/>
    </source>
</evidence>
<name>A0A2N1JE46_9BASI</name>
<dbReference type="GO" id="GO:0000226">
    <property type="term" value="P:microtubule cytoskeleton organization"/>
    <property type="evidence" value="ECO:0007669"/>
    <property type="project" value="TreeGrafter"/>
</dbReference>
<feature type="compositionally biased region" description="Basic and acidic residues" evidence="2">
    <location>
        <begin position="226"/>
        <end position="236"/>
    </location>
</feature>
<dbReference type="PANTHER" id="PTHR28190">
    <property type="entry name" value="NUCLEAR MIGRATION PROTEIN NUM1"/>
    <property type="match status" value="1"/>
</dbReference>
<dbReference type="GO" id="GO:0005739">
    <property type="term" value="C:mitochondrion"/>
    <property type="evidence" value="ECO:0007669"/>
    <property type="project" value="TreeGrafter"/>
</dbReference>
<feature type="region of interest" description="Disordered" evidence="2">
    <location>
        <begin position="1317"/>
        <end position="1375"/>
    </location>
</feature>
<feature type="region of interest" description="Disordered" evidence="2">
    <location>
        <begin position="197"/>
        <end position="274"/>
    </location>
</feature>
<dbReference type="Proteomes" id="UP000232875">
    <property type="component" value="Unassembled WGS sequence"/>
</dbReference>